<evidence type="ECO:0000313" key="5">
    <source>
        <dbReference type="Proteomes" id="UP001523262"/>
    </source>
</evidence>
<dbReference type="InterPro" id="IPR022998">
    <property type="entry name" value="ThiamineP_synth_TenI"/>
</dbReference>
<keyword evidence="2" id="KW-0784">Thiamine biosynthesis</keyword>
<dbReference type="CDD" id="cd00564">
    <property type="entry name" value="TMP_TenI"/>
    <property type="match status" value="1"/>
</dbReference>
<name>A0ABT0W5X7_9BACI</name>
<feature type="domain" description="Thiamine phosphate synthase/TenI" evidence="3">
    <location>
        <begin position="12"/>
        <end position="166"/>
    </location>
</feature>
<evidence type="ECO:0000313" key="4">
    <source>
        <dbReference type="EMBL" id="MCM2531734.1"/>
    </source>
</evidence>
<dbReference type="EMBL" id="JAMQCR010000001">
    <property type="protein sequence ID" value="MCM2531734.1"/>
    <property type="molecule type" value="Genomic_DNA"/>
</dbReference>
<dbReference type="InterPro" id="IPR013785">
    <property type="entry name" value="Aldolase_TIM"/>
</dbReference>
<proteinExistence type="predicted"/>
<reference evidence="4 5" key="1">
    <citation type="submission" date="2022-06" db="EMBL/GenBank/DDBJ databases">
        <authorList>
            <person name="Jeon C.O."/>
        </authorList>
    </citation>
    <scope>NUCLEOTIDE SEQUENCE [LARGE SCALE GENOMIC DNA]</scope>
    <source>
        <strain evidence="4 5">KCTC 13943</strain>
    </source>
</reference>
<dbReference type="PANTHER" id="PTHR20857:SF22">
    <property type="entry name" value="THIAZOLE TAUTOMERASE"/>
    <property type="match status" value="1"/>
</dbReference>
<comment type="caution">
    <text evidence="4">The sequence shown here is derived from an EMBL/GenBank/DDBJ whole genome shotgun (WGS) entry which is preliminary data.</text>
</comment>
<evidence type="ECO:0000256" key="1">
    <source>
        <dbReference type="ARBA" id="ARBA00004948"/>
    </source>
</evidence>
<gene>
    <name evidence="4" type="ORF">NDK43_04115</name>
</gene>
<evidence type="ECO:0000256" key="2">
    <source>
        <dbReference type="ARBA" id="ARBA00022977"/>
    </source>
</evidence>
<dbReference type="Pfam" id="PF02581">
    <property type="entry name" value="TMP-TENI"/>
    <property type="match status" value="1"/>
</dbReference>
<organism evidence="4 5">
    <name type="scientific">Neobacillus pocheonensis</name>
    <dbReference type="NCBI Taxonomy" id="363869"/>
    <lineage>
        <taxon>Bacteria</taxon>
        <taxon>Bacillati</taxon>
        <taxon>Bacillota</taxon>
        <taxon>Bacilli</taxon>
        <taxon>Bacillales</taxon>
        <taxon>Bacillaceae</taxon>
        <taxon>Neobacillus</taxon>
    </lineage>
</organism>
<dbReference type="Gene3D" id="3.20.20.70">
    <property type="entry name" value="Aldolase class I"/>
    <property type="match status" value="1"/>
</dbReference>
<comment type="pathway">
    <text evidence="1">Cofactor biosynthesis; thiamine diphosphate biosynthesis.</text>
</comment>
<protein>
    <submittedName>
        <fullName evidence="4">Thiamine phosphate synthase</fullName>
    </submittedName>
</protein>
<dbReference type="Proteomes" id="UP001523262">
    <property type="component" value="Unassembled WGS sequence"/>
</dbReference>
<dbReference type="SUPFAM" id="SSF51391">
    <property type="entry name" value="Thiamin phosphate synthase"/>
    <property type="match status" value="1"/>
</dbReference>
<accession>A0ABT0W5X7</accession>
<evidence type="ECO:0000259" key="3">
    <source>
        <dbReference type="Pfam" id="PF02581"/>
    </source>
</evidence>
<dbReference type="InterPro" id="IPR036206">
    <property type="entry name" value="ThiamineP_synth_sf"/>
</dbReference>
<sequence length="188" mass="20527">MEQLSEILLEIHPFVTVIHLREKQKSARELYHAVNLLTKMKVPLSKIMINDRVDVALVTGVAGVQLAYHSLEVSIVKQKFPDLKLGCSIHSYEEGQQAVLNGADYVLYGHVFPSKSKPDLTPRGLEELKKLTRQATSVIAIGGITAANTQQVINAGAKGIAVMSGILEARDPLMAVKAYQNVLENGDV</sequence>
<dbReference type="PANTHER" id="PTHR20857">
    <property type="entry name" value="THIAMINE-PHOSPHATE PYROPHOSPHORYLASE"/>
    <property type="match status" value="1"/>
</dbReference>
<keyword evidence="5" id="KW-1185">Reference proteome</keyword>